<accession>A0AAW1MYY9</accession>
<dbReference type="PANTHER" id="PTHR21301">
    <property type="entry name" value="REVERSE TRANSCRIPTASE"/>
    <property type="match status" value="1"/>
</dbReference>
<evidence type="ECO:0008006" key="4">
    <source>
        <dbReference type="Google" id="ProtNLM"/>
    </source>
</evidence>
<dbReference type="EMBL" id="JASPKY010000021">
    <property type="protein sequence ID" value="KAK9752318.1"/>
    <property type="molecule type" value="Genomic_DNA"/>
</dbReference>
<sequence>MFLLITSLADTEDLLGNLRTDIRNDMRAKITNVFTNYFFNSYTDNFTDITLRSYYYETKRFLKLNSTTPDPVIITRADKGSVTVAINTSDYIAKANELLHDNNTYLILSTDPTPSLQFHTNKYIREMKRYGYIDDVAMKHLTCYNGVCPKFTCYNGVCPKFYGLPKIHKVNCPLRPIVSFCGSPVYNLSIYLSGVLSTSMSLRTDFNIKDTFDFAEKVKEISLPENYQIVSLDVVTLFTCIPLDLIISVIELHWDVISPNTDIPFNYFIKLMKFLLTNCVFSFLPVSLWISLYLSSSYTGMLYLRIQISHLITSLN</sequence>
<keyword evidence="3" id="KW-1185">Reference proteome</keyword>
<evidence type="ECO:0000313" key="2">
    <source>
        <dbReference type="EMBL" id="KAK9752318.1"/>
    </source>
</evidence>
<proteinExistence type="predicted"/>
<dbReference type="PANTHER" id="PTHR21301:SF10">
    <property type="entry name" value="REVERSE TRANSCRIPTASE DOMAIN-CONTAINING PROTEIN"/>
    <property type="match status" value="1"/>
</dbReference>
<keyword evidence="1" id="KW-1133">Transmembrane helix</keyword>
<evidence type="ECO:0000313" key="3">
    <source>
        <dbReference type="Proteomes" id="UP001458880"/>
    </source>
</evidence>
<gene>
    <name evidence="2" type="ORF">QE152_g4327</name>
</gene>
<dbReference type="AlphaFoldDB" id="A0AAW1MYY9"/>
<comment type="caution">
    <text evidence="2">The sequence shown here is derived from an EMBL/GenBank/DDBJ whole genome shotgun (WGS) entry which is preliminary data.</text>
</comment>
<organism evidence="2 3">
    <name type="scientific">Popillia japonica</name>
    <name type="common">Japanese beetle</name>
    <dbReference type="NCBI Taxonomy" id="7064"/>
    <lineage>
        <taxon>Eukaryota</taxon>
        <taxon>Metazoa</taxon>
        <taxon>Ecdysozoa</taxon>
        <taxon>Arthropoda</taxon>
        <taxon>Hexapoda</taxon>
        <taxon>Insecta</taxon>
        <taxon>Pterygota</taxon>
        <taxon>Neoptera</taxon>
        <taxon>Endopterygota</taxon>
        <taxon>Coleoptera</taxon>
        <taxon>Polyphaga</taxon>
        <taxon>Scarabaeiformia</taxon>
        <taxon>Scarabaeidae</taxon>
        <taxon>Rutelinae</taxon>
        <taxon>Popillia</taxon>
    </lineage>
</organism>
<evidence type="ECO:0000256" key="1">
    <source>
        <dbReference type="SAM" id="Phobius"/>
    </source>
</evidence>
<name>A0AAW1MYY9_POPJA</name>
<dbReference type="Proteomes" id="UP001458880">
    <property type="component" value="Unassembled WGS sequence"/>
</dbReference>
<feature type="transmembrane region" description="Helical" evidence="1">
    <location>
        <begin position="274"/>
        <end position="295"/>
    </location>
</feature>
<reference evidence="2 3" key="1">
    <citation type="journal article" date="2024" name="BMC Genomics">
        <title>De novo assembly and annotation of Popillia japonica's genome with initial clues to its potential as an invasive pest.</title>
        <authorList>
            <person name="Cucini C."/>
            <person name="Boschi S."/>
            <person name="Funari R."/>
            <person name="Cardaioli E."/>
            <person name="Iannotti N."/>
            <person name="Marturano G."/>
            <person name="Paoli F."/>
            <person name="Bruttini M."/>
            <person name="Carapelli A."/>
            <person name="Frati F."/>
            <person name="Nardi F."/>
        </authorList>
    </citation>
    <scope>NUCLEOTIDE SEQUENCE [LARGE SCALE GENOMIC DNA]</scope>
    <source>
        <strain evidence="2">DMR45628</strain>
    </source>
</reference>
<keyword evidence="1" id="KW-0812">Transmembrane</keyword>
<protein>
    <recommendedName>
        <fullName evidence="4">Reverse transcriptase domain-containing protein</fullName>
    </recommendedName>
</protein>
<keyword evidence="1" id="KW-0472">Membrane</keyword>